<proteinExistence type="predicted"/>
<sequence length="293" mass="33606">MDIPSLFTGYLLLPLMAAIAMVVMSVLNKRNRLLNNRRIIIFVLLTALCLGIPGFLGALNFFFLPWGFLACEVIYLALGALAVHQLSLHYKDARKGLVFFMGLIACLLGAYLFRLAFNWVNGLGYGWLAATSVVAFLVPPVFWWTYMALASIPSEIYDVWYYPKNEARIDIEHLDFDRMKVLEIELYKLPENASPLKVKVKAPPNMEFGAWFRKFIDDYNQKFPSSGIHYVSETGETYGWIFYVKRSFFARRTFMDPSLSVEDNRVTEKDQIYARRVVLQTAEAGGEDRMVIL</sequence>
<dbReference type="Proteomes" id="UP000294498">
    <property type="component" value="Unassembled WGS sequence"/>
</dbReference>
<feature type="transmembrane region" description="Helical" evidence="1">
    <location>
        <begin position="96"/>
        <end position="113"/>
    </location>
</feature>
<protein>
    <submittedName>
        <fullName evidence="2">Uncharacterized protein</fullName>
    </submittedName>
</protein>
<name>A0A4R8DGK6_9BACT</name>
<feature type="transmembrane region" description="Helical" evidence="1">
    <location>
        <begin position="6"/>
        <end position="27"/>
    </location>
</feature>
<comment type="caution">
    <text evidence="2">The sequence shown here is derived from an EMBL/GenBank/DDBJ whole genome shotgun (WGS) entry which is preliminary data.</text>
</comment>
<reference evidence="2 3" key="1">
    <citation type="submission" date="2019-03" db="EMBL/GenBank/DDBJ databases">
        <title>Genomic Encyclopedia of Type Strains, Phase IV (KMG-IV): sequencing the most valuable type-strain genomes for metagenomic binning, comparative biology and taxonomic classification.</title>
        <authorList>
            <person name="Goeker M."/>
        </authorList>
    </citation>
    <scope>NUCLEOTIDE SEQUENCE [LARGE SCALE GENOMIC DNA]</scope>
    <source>
        <strain evidence="2 3">DSM 100059</strain>
    </source>
</reference>
<dbReference type="RefSeq" id="WP_133997879.1">
    <property type="nucleotide sequence ID" value="NZ_SODV01000002.1"/>
</dbReference>
<evidence type="ECO:0000313" key="3">
    <source>
        <dbReference type="Proteomes" id="UP000294498"/>
    </source>
</evidence>
<keyword evidence="1" id="KW-0472">Membrane</keyword>
<keyword evidence="3" id="KW-1185">Reference proteome</keyword>
<dbReference type="Pfam" id="PF17555">
    <property type="entry name" value="TssN"/>
    <property type="match status" value="1"/>
</dbReference>
<gene>
    <name evidence="2" type="ORF">EDB95_4635</name>
</gene>
<evidence type="ECO:0000313" key="2">
    <source>
        <dbReference type="EMBL" id="TDW96799.1"/>
    </source>
</evidence>
<dbReference type="AlphaFoldDB" id="A0A4R8DGK6"/>
<dbReference type="EMBL" id="SODV01000002">
    <property type="protein sequence ID" value="TDW96799.1"/>
    <property type="molecule type" value="Genomic_DNA"/>
</dbReference>
<feature type="transmembrane region" description="Helical" evidence="1">
    <location>
        <begin position="125"/>
        <end position="146"/>
    </location>
</feature>
<dbReference type="InterPro" id="IPR035177">
    <property type="entry name" value="TssN"/>
</dbReference>
<evidence type="ECO:0000256" key="1">
    <source>
        <dbReference type="SAM" id="Phobius"/>
    </source>
</evidence>
<keyword evidence="1" id="KW-1133">Transmembrane helix</keyword>
<accession>A0A4R8DGK6</accession>
<feature type="transmembrane region" description="Helical" evidence="1">
    <location>
        <begin position="62"/>
        <end position="84"/>
    </location>
</feature>
<keyword evidence="1" id="KW-0812">Transmembrane</keyword>
<dbReference type="OrthoDB" id="1024052at2"/>
<feature type="transmembrane region" description="Helical" evidence="1">
    <location>
        <begin position="39"/>
        <end position="56"/>
    </location>
</feature>
<organism evidence="2 3">
    <name type="scientific">Dinghuibacter silviterrae</name>
    <dbReference type="NCBI Taxonomy" id="1539049"/>
    <lineage>
        <taxon>Bacteria</taxon>
        <taxon>Pseudomonadati</taxon>
        <taxon>Bacteroidota</taxon>
        <taxon>Chitinophagia</taxon>
        <taxon>Chitinophagales</taxon>
        <taxon>Chitinophagaceae</taxon>
        <taxon>Dinghuibacter</taxon>
    </lineage>
</organism>